<reference evidence="2 3" key="1">
    <citation type="submission" date="2023-07" db="EMBL/GenBank/DDBJ databases">
        <title>Genomic Encyclopedia of Type Strains, Phase IV (KMG-IV): sequencing the most valuable type-strain genomes for metagenomic binning, comparative biology and taxonomic classification.</title>
        <authorList>
            <person name="Goeker M."/>
        </authorList>
    </citation>
    <scope>NUCLEOTIDE SEQUENCE [LARGE SCALE GENOMIC DNA]</scope>
    <source>
        <strain evidence="2 3">DSM 23948</strain>
    </source>
</reference>
<evidence type="ECO:0000313" key="2">
    <source>
        <dbReference type="EMBL" id="MDQ0157895.1"/>
    </source>
</evidence>
<accession>A0ABT9VAF0</accession>
<gene>
    <name evidence="2" type="ORF">J2S07_004268</name>
</gene>
<dbReference type="InterPro" id="IPR011706">
    <property type="entry name" value="Cu-oxidase_C"/>
</dbReference>
<name>A0ABT9VAF0_9BACL</name>
<feature type="domain" description="Plastocyanin-like" evidence="1">
    <location>
        <begin position="16"/>
        <end position="44"/>
    </location>
</feature>
<sequence>MFVHTLFITRVMMKFGPFTGRYVFHCHILEHEDYDMMRPFEVVERKCSCLSECNCCCKCKDVDHCNERKRRKKTTFQRRKLFSSFFRVMFNGNGKEGVWLLCDDPLEEMTEKATSQTIRKH</sequence>
<dbReference type="EMBL" id="JAUSTU010000043">
    <property type="protein sequence ID" value="MDQ0157895.1"/>
    <property type="molecule type" value="Genomic_DNA"/>
</dbReference>
<evidence type="ECO:0000313" key="3">
    <source>
        <dbReference type="Proteomes" id="UP001231362"/>
    </source>
</evidence>
<protein>
    <recommendedName>
        <fullName evidence="1">Plastocyanin-like domain-containing protein</fullName>
    </recommendedName>
</protein>
<dbReference type="InterPro" id="IPR008972">
    <property type="entry name" value="Cupredoxin"/>
</dbReference>
<comment type="caution">
    <text evidence="2">The sequence shown here is derived from an EMBL/GenBank/DDBJ whole genome shotgun (WGS) entry which is preliminary data.</text>
</comment>
<dbReference type="SUPFAM" id="SSF49503">
    <property type="entry name" value="Cupredoxins"/>
    <property type="match status" value="1"/>
</dbReference>
<organism evidence="2 3">
    <name type="scientific">Anoxybacillus andreesenii</name>
    <dbReference type="NCBI Taxonomy" id="1325932"/>
    <lineage>
        <taxon>Bacteria</taxon>
        <taxon>Bacillati</taxon>
        <taxon>Bacillota</taxon>
        <taxon>Bacilli</taxon>
        <taxon>Bacillales</taxon>
        <taxon>Anoxybacillaceae</taxon>
        <taxon>Anoxybacillus</taxon>
    </lineage>
</organism>
<dbReference type="Gene3D" id="2.60.40.420">
    <property type="entry name" value="Cupredoxins - blue copper proteins"/>
    <property type="match status" value="1"/>
</dbReference>
<dbReference type="Pfam" id="PF07731">
    <property type="entry name" value="Cu-oxidase_2"/>
    <property type="match status" value="1"/>
</dbReference>
<dbReference type="Proteomes" id="UP001231362">
    <property type="component" value="Unassembled WGS sequence"/>
</dbReference>
<proteinExistence type="predicted"/>
<evidence type="ECO:0000259" key="1">
    <source>
        <dbReference type="Pfam" id="PF07731"/>
    </source>
</evidence>
<keyword evidence="3" id="KW-1185">Reference proteome</keyword>